<dbReference type="Proteomes" id="UP000198796">
    <property type="component" value="Unassembled WGS sequence"/>
</dbReference>
<gene>
    <name evidence="1" type="ORF">SAMN05421688_1145</name>
</gene>
<evidence type="ECO:0000313" key="1">
    <source>
        <dbReference type="EMBL" id="SFA85045.1"/>
    </source>
</evidence>
<evidence type="ECO:0000313" key="2">
    <source>
        <dbReference type="Proteomes" id="UP000198796"/>
    </source>
</evidence>
<dbReference type="EMBL" id="FOJU01000002">
    <property type="protein sequence ID" value="SFA85045.1"/>
    <property type="molecule type" value="Genomic_DNA"/>
</dbReference>
<reference evidence="1 2" key="1">
    <citation type="submission" date="2016-10" db="EMBL/GenBank/DDBJ databases">
        <authorList>
            <person name="de Groot N.N."/>
        </authorList>
    </citation>
    <scope>NUCLEOTIDE SEQUENCE [LARGE SCALE GENOMIC DNA]</scope>
    <source>
        <strain evidence="1 2">DSM 29316</strain>
    </source>
</reference>
<proteinExistence type="predicted"/>
<dbReference type="RefSeq" id="WP_092061570.1">
    <property type="nucleotide sequence ID" value="NZ_FOJU01000002.1"/>
</dbReference>
<organism evidence="1 2">
    <name type="scientific">Poseidonocella pacifica</name>
    <dbReference type="NCBI Taxonomy" id="871651"/>
    <lineage>
        <taxon>Bacteria</taxon>
        <taxon>Pseudomonadati</taxon>
        <taxon>Pseudomonadota</taxon>
        <taxon>Alphaproteobacteria</taxon>
        <taxon>Rhodobacterales</taxon>
        <taxon>Roseobacteraceae</taxon>
        <taxon>Poseidonocella</taxon>
    </lineage>
</organism>
<dbReference type="STRING" id="871651.SAMN05421688_1145"/>
<sequence>MGAVIVAPVRARQDNDMMQSDVGPFVFSVIDRNYLRLGEAWGREVRRVTGRAPSFVCADETARAFLSGQGFSCLSHLPEGELAADDRIVYGNSTFPSDKADSRCRSS</sequence>
<keyword evidence="2" id="KW-1185">Reference proteome</keyword>
<accession>A0A1I0W8I7</accession>
<protein>
    <submittedName>
        <fullName evidence="1">Uncharacterized protein</fullName>
    </submittedName>
</protein>
<name>A0A1I0W8I7_9RHOB</name>
<dbReference type="AlphaFoldDB" id="A0A1I0W8I7"/>